<organism evidence="1">
    <name type="scientific">Chrysotila carterae</name>
    <name type="common">Marine alga</name>
    <name type="synonym">Syracosphaera carterae</name>
    <dbReference type="NCBI Taxonomy" id="13221"/>
    <lineage>
        <taxon>Eukaryota</taxon>
        <taxon>Haptista</taxon>
        <taxon>Haptophyta</taxon>
        <taxon>Prymnesiophyceae</taxon>
        <taxon>Isochrysidales</taxon>
        <taxon>Isochrysidaceae</taxon>
        <taxon>Chrysotila</taxon>
    </lineage>
</organism>
<sequence>ADDQATDFAYRFYETGTNTPVTLSSGIDFLFYDIDIGEAGRLSERIDVTGANSVTTINEACADENQPSPCLSTTLITTQTGPAAFTILGTERGYGSDNAESPSQILQPVADMTDFEKAAARKYCNVSYPSGITGFDVTYSLTPSADPGFSGRNFQYSAVGVNDVDIFNPPCYYCPSGPVPGAPPGSSCLPCGTDAVGVAIPCPPNGGYLPDCGVETAVTCVPGPTGVNYPACLETCATDCNTECAEFVCNDYECVECGGPDCAESTDPDSCFVTRCNQDSGFPTMGACKASNCEKVVCEAEETQMCYDCKSDYIRSLAGVDGTSYCDDKTLYNVNGFNCRTACNPPVARKDPHLYLPHGGRADFRGANNVTFAMLSAKDVAFNVKFEEADFNWAKRVVHGTKMSAAFWTVRTSAGKVLKIGYNSSSKAGLVHEEGHRDVEVKESMPALVIDNVQVSLENQKLSVVVANKWHMSATVSSFPFGNLAANKNKKLLDMGVEALYDADRDVVAPHGIFGQAYDGDNLGVSGKMDKDKAVESTTEAQAEGAIEGVWSDYKVETPFATAFTYSRFDATAAKPRDVSKLTGEKTPMGAQKIVVGASDVPEVA</sequence>
<accession>F1SWF0</accession>
<dbReference type="EMBL" id="AB539015">
    <property type="protein sequence ID" value="BAK09207.1"/>
    <property type="molecule type" value="mRNA"/>
</dbReference>
<evidence type="ECO:0000313" key="1">
    <source>
        <dbReference type="EMBL" id="BAK09207.1"/>
    </source>
</evidence>
<dbReference type="AlphaFoldDB" id="F1SWF0"/>
<name>F1SWF0_CHRCT</name>
<feature type="non-terminal residue" evidence="1">
    <location>
        <position position="1"/>
    </location>
</feature>
<reference evidence="1" key="1">
    <citation type="submission" date="2009-12" db="EMBL/GenBank/DDBJ databases">
        <title>Isolation and characterization of proteins involved in coccolithogenesis of coccolithophore.</title>
        <authorList>
            <person name="Kasajima H."/>
            <person name="Endo H."/>
            <person name="Nagasawa H."/>
        </authorList>
    </citation>
    <scope>NUCLEOTIDE SEQUENCE</scope>
    <source>
        <strain evidence="1">LU</strain>
    </source>
</reference>
<proteinExistence type="evidence at transcript level"/>
<gene>
    <name evidence="1" type="primary">CSAP-2</name>
</gene>
<protein>
    <submittedName>
        <fullName evidence="1">Coccolith scale associated protein-2</fullName>
    </submittedName>
</protein>